<dbReference type="InterPro" id="IPR013783">
    <property type="entry name" value="Ig-like_fold"/>
</dbReference>
<keyword evidence="3" id="KW-0134">Cell wall</keyword>
<keyword evidence="6" id="KW-0572">Peptidoglycan-anchor</keyword>
<dbReference type="Pfam" id="PF17802">
    <property type="entry name" value="SpaA"/>
    <property type="match status" value="2"/>
</dbReference>
<evidence type="ECO:0000256" key="6">
    <source>
        <dbReference type="ARBA" id="ARBA00023088"/>
    </source>
</evidence>
<dbReference type="InterPro" id="IPR019931">
    <property type="entry name" value="LPXTG_anchor"/>
</dbReference>
<feature type="transmembrane region" description="Helical" evidence="7">
    <location>
        <begin position="715"/>
        <end position="734"/>
    </location>
</feature>
<evidence type="ECO:0000313" key="9">
    <source>
        <dbReference type="EMBL" id="MBA3927018.1"/>
    </source>
</evidence>
<dbReference type="NCBIfam" id="TIGR01167">
    <property type="entry name" value="LPXTG_anchor"/>
    <property type="match status" value="1"/>
</dbReference>
<evidence type="ECO:0000256" key="2">
    <source>
        <dbReference type="ARBA" id="ARBA00007257"/>
    </source>
</evidence>
<keyword evidence="4" id="KW-0964">Secreted</keyword>
<feature type="domain" description="Gram-positive cocci surface proteins LPxTG" evidence="8">
    <location>
        <begin position="707"/>
        <end position="739"/>
    </location>
</feature>
<evidence type="ECO:0000256" key="5">
    <source>
        <dbReference type="ARBA" id="ARBA00022729"/>
    </source>
</evidence>
<evidence type="ECO:0000259" key="8">
    <source>
        <dbReference type="PROSITE" id="PS50847"/>
    </source>
</evidence>
<evidence type="ECO:0000313" key="10">
    <source>
        <dbReference type="Proteomes" id="UP000548787"/>
    </source>
</evidence>
<protein>
    <submittedName>
        <fullName evidence="9">LPXTG cell wall anchor domain-containing protein</fullName>
    </submittedName>
</protein>
<dbReference type="InterPro" id="IPR041033">
    <property type="entry name" value="SpaA_PFL_dom_1"/>
</dbReference>
<evidence type="ECO:0000256" key="3">
    <source>
        <dbReference type="ARBA" id="ARBA00022512"/>
    </source>
</evidence>
<keyword evidence="7" id="KW-1133">Transmembrane helix</keyword>
<dbReference type="PANTHER" id="PTHR36108:SF13">
    <property type="entry name" value="COLOSSIN-B-RELATED"/>
    <property type="match status" value="1"/>
</dbReference>
<comment type="caution">
    <text evidence="9">The sequence shown here is derived from an EMBL/GenBank/DDBJ whole genome shotgun (WGS) entry which is preliminary data.</text>
</comment>
<dbReference type="PANTHER" id="PTHR36108">
    <property type="entry name" value="COLOSSIN-B-RELATED"/>
    <property type="match status" value="1"/>
</dbReference>
<comment type="subcellular location">
    <subcellularLocation>
        <location evidence="1">Secreted</location>
        <location evidence="1">Cell wall</location>
        <topology evidence="1">Peptidoglycan-anchor</topology>
    </subcellularLocation>
</comment>
<keyword evidence="5" id="KW-0732">Signal</keyword>
<reference evidence="9 10" key="2">
    <citation type="submission" date="2020-08" db="EMBL/GenBank/DDBJ databases">
        <title>Listeria ohnekaius sp. nov. and Listeria portnoyii sp. nov. isolated from non-agricultural and natural environments.</title>
        <authorList>
            <person name="Weller D."/>
            <person name="Belias A.M."/>
            <person name="Liao J."/>
            <person name="Guo S."/>
            <person name="Orsi R.H."/>
            <person name="Wiedmann M."/>
        </authorList>
    </citation>
    <scope>NUCLEOTIDE SEQUENCE [LARGE SCALE GENOMIC DNA]</scope>
    <source>
        <strain evidence="9 10">FSL W9-0585</strain>
    </source>
</reference>
<dbReference type="Proteomes" id="UP000548787">
    <property type="component" value="Unassembled WGS sequence"/>
</dbReference>
<dbReference type="InterPro" id="IPR008966">
    <property type="entry name" value="Adhesion_dom_sf"/>
</dbReference>
<dbReference type="SUPFAM" id="SSF49478">
    <property type="entry name" value="Cna protein B-type domain"/>
    <property type="match status" value="2"/>
</dbReference>
<dbReference type="SUPFAM" id="SSF49401">
    <property type="entry name" value="Bacterial adhesins"/>
    <property type="match status" value="1"/>
</dbReference>
<keyword evidence="10" id="KW-1185">Reference proteome</keyword>
<keyword evidence="7" id="KW-0812">Transmembrane</keyword>
<keyword evidence="7" id="KW-0472">Membrane</keyword>
<sequence>MMKTRKYVAILMIVLLSLQLGTLFTEATVSKTVSKSNTIKTSITVNPGIIKSREEVNVLVNISASAGAFLTEQGKITVTIPKEIVYNINDFNTKMIIPAPFKLDRIDKDAKDYVLLFSVDTDMIGANDAFTGTFQIKFGAPILKVGDEHADTQNFTVEYAGDKQQASVNIQREHKLILPIFDKWYKGDFDENGIANLNTTSPEENRFQLVVNYRGIDLKDVKVADTLPEGTTLITATKRTSVTGDSMVKDNIRIMKVTGFDDEGTAITYKYVTDEFQDKIAYDKANNSFSVDFGDIGADETYFVEYALAIDNLNFGTPKNRANFTASNSPTIEKEVAVQAITHYGTSYILNKSVDKTSLNHDENELNYTLKLELLDGDAIPAGTVITDPLSAKMISPEIAAYDTSKFDIKLEDNKLLITTLKNIQKGEVAEWHFKVNVRSLQMGEELSNQAFLTLPNNVIYSNSVSTRKYDGRIQIKKVDNLGQPVQGAHYEIVNDKKELVFEGRTNAEGLLISKALKLGNYTVTETEAPVGYILDSTPYYVVVSDADTVPIILGTENKLRSGTVALTKIDAENQQLLLEGATFELQDGEGKVLFTELVTDAAGEIVVSGLMPGSYQFIETEAPKGYTLDGTPVTFDIELGENNVAVRVSKQNSREARLVPGDSEPSVTPLHPPMEAPKSPVEHPIQNVVEVPVDRVVKVVSDVEKLPKTGDLPASRTIAFGLGLATLGLAVLIRRKKG</sequence>
<dbReference type="AlphaFoldDB" id="A0A7W1YGV3"/>
<evidence type="ECO:0000256" key="1">
    <source>
        <dbReference type="ARBA" id="ARBA00004168"/>
    </source>
</evidence>
<evidence type="ECO:0000256" key="4">
    <source>
        <dbReference type="ARBA" id="ARBA00022525"/>
    </source>
</evidence>
<organism evidence="9 10">
    <name type="scientific">Listeria rustica</name>
    <dbReference type="NCBI Taxonomy" id="2713503"/>
    <lineage>
        <taxon>Bacteria</taxon>
        <taxon>Bacillati</taxon>
        <taxon>Bacillota</taxon>
        <taxon>Bacilli</taxon>
        <taxon>Bacillales</taxon>
        <taxon>Listeriaceae</taxon>
        <taxon>Listeria</taxon>
    </lineage>
</organism>
<gene>
    <name evidence="9" type="ORF">HPK16_11745</name>
</gene>
<accession>A0A7W1YGV3</accession>
<evidence type="ECO:0000256" key="7">
    <source>
        <dbReference type="SAM" id="Phobius"/>
    </source>
</evidence>
<comment type="similarity">
    <text evidence="2">Belongs to the serine-aspartate repeat-containing protein (SDr) family.</text>
</comment>
<dbReference type="PROSITE" id="PS50847">
    <property type="entry name" value="GRAM_POS_ANCHORING"/>
    <property type="match status" value="1"/>
</dbReference>
<dbReference type="Gene3D" id="2.60.40.10">
    <property type="entry name" value="Immunoglobulins"/>
    <property type="match status" value="2"/>
</dbReference>
<name>A0A7W1YGV3_9LIST</name>
<reference evidence="9 10" key="1">
    <citation type="submission" date="2020-05" db="EMBL/GenBank/DDBJ databases">
        <authorList>
            <person name="Carlin C.R."/>
        </authorList>
    </citation>
    <scope>NUCLEOTIDE SEQUENCE [LARGE SCALE GENOMIC DNA]</scope>
    <source>
        <strain evidence="9 10">FSL W9-0585</strain>
    </source>
</reference>
<proteinExistence type="inferred from homology"/>
<dbReference type="EMBL" id="JABJVM010000012">
    <property type="protein sequence ID" value="MBA3927018.1"/>
    <property type="molecule type" value="Genomic_DNA"/>
</dbReference>